<feature type="compositionally biased region" description="Basic and acidic residues" evidence="2">
    <location>
        <begin position="8"/>
        <end position="17"/>
    </location>
</feature>
<dbReference type="GeneID" id="68354817"/>
<feature type="region of interest" description="Disordered" evidence="2">
    <location>
        <begin position="1"/>
        <end position="117"/>
    </location>
</feature>
<accession>A0A9P8MW50</accession>
<proteinExistence type="predicted"/>
<evidence type="ECO:0000256" key="2">
    <source>
        <dbReference type="SAM" id="MobiDB-lite"/>
    </source>
</evidence>
<dbReference type="AlphaFoldDB" id="A0A9P8MW50"/>
<organism evidence="3 4">
    <name type="scientific">Hirsutella rhossiliensis</name>
    <dbReference type="NCBI Taxonomy" id="111463"/>
    <lineage>
        <taxon>Eukaryota</taxon>
        <taxon>Fungi</taxon>
        <taxon>Dikarya</taxon>
        <taxon>Ascomycota</taxon>
        <taxon>Pezizomycotina</taxon>
        <taxon>Sordariomycetes</taxon>
        <taxon>Hypocreomycetidae</taxon>
        <taxon>Hypocreales</taxon>
        <taxon>Ophiocordycipitaceae</taxon>
        <taxon>Hirsutella</taxon>
    </lineage>
</organism>
<name>A0A9P8MW50_9HYPO</name>
<protein>
    <submittedName>
        <fullName evidence="3">Uncharacterized protein</fullName>
    </submittedName>
</protein>
<comment type="caution">
    <text evidence="3">The sequence shown here is derived from an EMBL/GenBank/DDBJ whole genome shotgun (WGS) entry which is preliminary data.</text>
</comment>
<feature type="compositionally biased region" description="Polar residues" evidence="2">
    <location>
        <begin position="30"/>
        <end position="51"/>
    </location>
</feature>
<gene>
    <name evidence="3" type="ORF">HRG_05688</name>
</gene>
<feature type="compositionally biased region" description="Basic and acidic residues" evidence="2">
    <location>
        <begin position="90"/>
        <end position="117"/>
    </location>
</feature>
<keyword evidence="1" id="KW-0175">Coiled coil</keyword>
<sequence>MVPKTRAKHEQEVDHLAEPPPAANARDTRLNSVKSQYRRSINQPTLSSSSQDTDETLECSAYSASSSSIGATPEALSKHPGEVAAGKHGRGPDETAREQVGKAKKPKIDPASKDPDHYQHHISALEGILVRKDREVKEANDGAKRFQLEAESAKKELAKQQAESKKLGTQLKRAQTMATKQTNTPKKAQKLEEQLIALQDRNSRLQSENRELENKVQKESENAEHWQSQLQEVLNERKPDYGDPDKVTDDWIISRWGSISFTIEKIATACTSNPFKEPEVVMTRRPIDLLIQECKQSPRLASFLIQRFIWWILCYEVFQARNGLWGGRIGEIFVRMIGQMRDLEKGNETNLDLVSKMKYKTAKDIDLGIGLNPEALTKLSATFFDHFSNFAPTPFHEELRDRILPTLFREACELMVIITRSRAIFTIDATCLYRHEGPRPFDPEVMQVHFCDDSLSGSSEDLEVDLLMSPSLEKIGTADGGRFESRLILCKANAATHRKPEAPR</sequence>
<dbReference type="RefSeq" id="XP_044720691.1">
    <property type="nucleotide sequence ID" value="XM_044864159.1"/>
</dbReference>
<evidence type="ECO:0000313" key="3">
    <source>
        <dbReference type="EMBL" id="KAH0963178.1"/>
    </source>
</evidence>
<dbReference type="Proteomes" id="UP000824596">
    <property type="component" value="Unassembled WGS sequence"/>
</dbReference>
<evidence type="ECO:0000256" key="1">
    <source>
        <dbReference type="SAM" id="Coils"/>
    </source>
</evidence>
<feature type="coiled-coil region" evidence="1">
    <location>
        <begin position="136"/>
        <end position="236"/>
    </location>
</feature>
<dbReference type="EMBL" id="JAIZPD010000005">
    <property type="protein sequence ID" value="KAH0963178.1"/>
    <property type="molecule type" value="Genomic_DNA"/>
</dbReference>
<reference evidence="3" key="1">
    <citation type="submission" date="2021-09" db="EMBL/GenBank/DDBJ databases">
        <title>A high-quality genome of the endoparasitic fungus Hirsutella rhossiliensis with a comparison of Hirsutella genomes reveals transposable elements contributing to genome size variation.</title>
        <authorList>
            <person name="Lin R."/>
            <person name="Jiao Y."/>
            <person name="Sun X."/>
            <person name="Ling J."/>
            <person name="Xie B."/>
            <person name="Cheng X."/>
        </authorList>
    </citation>
    <scope>NUCLEOTIDE SEQUENCE</scope>
    <source>
        <strain evidence="3">HR02</strain>
    </source>
</reference>
<evidence type="ECO:0000313" key="4">
    <source>
        <dbReference type="Proteomes" id="UP000824596"/>
    </source>
</evidence>
<keyword evidence="4" id="KW-1185">Reference proteome</keyword>
<dbReference type="OrthoDB" id="5213630at2759"/>